<name>A0A9Q1DSG8_CONCO</name>
<keyword evidence="9" id="KW-1185">Reference proteome</keyword>
<accession>A0A9Q1DSG8</accession>
<dbReference type="Pfam" id="PF04824">
    <property type="entry name" value="Rad21_Rec8"/>
    <property type="match status" value="1"/>
</dbReference>
<feature type="coiled-coil region" evidence="4">
    <location>
        <begin position="216"/>
        <end position="243"/>
    </location>
</feature>
<comment type="subcellular location">
    <subcellularLocation>
        <location evidence="1">Nucleus</location>
    </subcellularLocation>
</comment>
<dbReference type="GO" id="GO:0003682">
    <property type="term" value="F:chromatin binding"/>
    <property type="evidence" value="ECO:0007669"/>
    <property type="project" value="TreeGrafter"/>
</dbReference>
<protein>
    <recommendedName>
        <fullName evidence="10">Meiotic recombination protein REC8 homolog</fullName>
    </recommendedName>
</protein>
<evidence type="ECO:0000256" key="1">
    <source>
        <dbReference type="ARBA" id="ARBA00004123"/>
    </source>
</evidence>
<dbReference type="InterPro" id="IPR039781">
    <property type="entry name" value="Rad21/Rec8-like"/>
</dbReference>
<evidence type="ECO:0000259" key="7">
    <source>
        <dbReference type="Pfam" id="PF04825"/>
    </source>
</evidence>
<keyword evidence="4" id="KW-0175">Coiled coil</keyword>
<feature type="region of interest" description="Disordered" evidence="5">
    <location>
        <begin position="397"/>
        <end position="434"/>
    </location>
</feature>
<feature type="compositionally biased region" description="Polar residues" evidence="5">
    <location>
        <begin position="166"/>
        <end position="177"/>
    </location>
</feature>
<dbReference type="GO" id="GO:0030893">
    <property type="term" value="C:meiotic cohesin complex"/>
    <property type="evidence" value="ECO:0007669"/>
    <property type="project" value="TreeGrafter"/>
</dbReference>
<dbReference type="PANTHER" id="PTHR12585:SF27">
    <property type="entry name" value="MEIOTIC RECOMBINATION PROTEIN REC8 HOMOLOG"/>
    <property type="match status" value="1"/>
</dbReference>
<dbReference type="InterPro" id="IPR006909">
    <property type="entry name" value="Rad21/Rec8_C_eu"/>
</dbReference>
<evidence type="ECO:0000256" key="4">
    <source>
        <dbReference type="SAM" id="Coils"/>
    </source>
</evidence>
<dbReference type="GO" id="GO:0007059">
    <property type="term" value="P:chromosome segregation"/>
    <property type="evidence" value="ECO:0007669"/>
    <property type="project" value="UniProtKB-KW"/>
</dbReference>
<feature type="compositionally biased region" description="Basic and acidic residues" evidence="5">
    <location>
        <begin position="405"/>
        <end position="434"/>
    </location>
</feature>
<dbReference type="OrthoDB" id="10071381at2759"/>
<dbReference type="AlphaFoldDB" id="A0A9Q1DSG8"/>
<feature type="region of interest" description="Disordered" evidence="5">
    <location>
        <begin position="295"/>
        <end position="320"/>
    </location>
</feature>
<feature type="region of interest" description="Disordered" evidence="5">
    <location>
        <begin position="164"/>
        <end position="184"/>
    </location>
</feature>
<feature type="domain" description="Rad21/Rec8-like protein N-terminal" evidence="7">
    <location>
        <begin position="1"/>
        <end position="104"/>
    </location>
</feature>
<dbReference type="InterPro" id="IPR006910">
    <property type="entry name" value="Rad21_Rec8_N"/>
</dbReference>
<dbReference type="Pfam" id="PF04825">
    <property type="entry name" value="Rad21_Rec8_N"/>
    <property type="match status" value="1"/>
</dbReference>
<evidence type="ECO:0000313" key="8">
    <source>
        <dbReference type="EMBL" id="KAJ8279600.1"/>
    </source>
</evidence>
<evidence type="ECO:0000259" key="6">
    <source>
        <dbReference type="Pfam" id="PF04824"/>
    </source>
</evidence>
<evidence type="ECO:0000313" key="9">
    <source>
        <dbReference type="Proteomes" id="UP001152803"/>
    </source>
</evidence>
<dbReference type="CDD" id="cd21794">
    <property type="entry name" value="Rad21_Rec8_M_Rec8"/>
    <property type="match status" value="1"/>
</dbReference>
<comment type="caution">
    <text evidence="8">The sequence shown here is derived from an EMBL/GenBank/DDBJ whole genome shotgun (WGS) entry which is preliminary data.</text>
</comment>
<dbReference type="GO" id="GO:0006302">
    <property type="term" value="P:double-strand break repair"/>
    <property type="evidence" value="ECO:0007669"/>
    <property type="project" value="TreeGrafter"/>
</dbReference>
<dbReference type="GO" id="GO:0051177">
    <property type="term" value="P:meiotic sister chromatid cohesion"/>
    <property type="evidence" value="ECO:0007669"/>
    <property type="project" value="TreeGrafter"/>
</dbReference>
<organism evidence="8 9">
    <name type="scientific">Conger conger</name>
    <name type="common">Conger eel</name>
    <name type="synonym">Muraena conger</name>
    <dbReference type="NCBI Taxonomy" id="82655"/>
    <lineage>
        <taxon>Eukaryota</taxon>
        <taxon>Metazoa</taxon>
        <taxon>Chordata</taxon>
        <taxon>Craniata</taxon>
        <taxon>Vertebrata</taxon>
        <taxon>Euteleostomi</taxon>
        <taxon>Actinopterygii</taxon>
        <taxon>Neopterygii</taxon>
        <taxon>Teleostei</taxon>
        <taxon>Anguilliformes</taxon>
        <taxon>Congridae</taxon>
        <taxon>Conger</taxon>
    </lineage>
</organism>
<reference evidence="8" key="1">
    <citation type="journal article" date="2023" name="Science">
        <title>Genome structures resolve the early diversification of teleost fishes.</title>
        <authorList>
            <person name="Parey E."/>
            <person name="Louis A."/>
            <person name="Montfort J."/>
            <person name="Bouchez O."/>
            <person name="Roques C."/>
            <person name="Iampietro C."/>
            <person name="Lluch J."/>
            <person name="Castinel A."/>
            <person name="Donnadieu C."/>
            <person name="Desvignes T."/>
            <person name="Floi Bucao C."/>
            <person name="Jouanno E."/>
            <person name="Wen M."/>
            <person name="Mejri S."/>
            <person name="Dirks R."/>
            <person name="Jansen H."/>
            <person name="Henkel C."/>
            <person name="Chen W.J."/>
            <person name="Zahm M."/>
            <person name="Cabau C."/>
            <person name="Klopp C."/>
            <person name="Thompson A.W."/>
            <person name="Robinson-Rechavi M."/>
            <person name="Braasch I."/>
            <person name="Lecointre G."/>
            <person name="Bobe J."/>
            <person name="Postlethwait J.H."/>
            <person name="Berthelot C."/>
            <person name="Roest Crollius H."/>
            <person name="Guiguen Y."/>
        </authorList>
    </citation>
    <scope>NUCLEOTIDE SEQUENCE</scope>
    <source>
        <strain evidence="8">Concon-B</strain>
    </source>
</reference>
<evidence type="ECO:0008006" key="10">
    <source>
        <dbReference type="Google" id="ProtNLM"/>
    </source>
</evidence>
<proteinExistence type="predicted"/>
<gene>
    <name evidence="8" type="ORF">COCON_G00066660</name>
</gene>
<evidence type="ECO:0000256" key="5">
    <source>
        <dbReference type="SAM" id="MobiDB-lite"/>
    </source>
</evidence>
<sequence length="576" mass="64530">MFYYPYVLQRHSGCFSTIWLAATKAIRLNRREFLKVNVGRTCEDIMDYVLVQAPPRHPSLPRPRFSLYLSSQLQYGVIIVYHRQCVILLEEVQHTIERLTRSEKHACIDVGDPDRRAHTLPDTLLLLEEAERAQDPFFGVMGAEQGLPSPYRLLQPWQSIEALSPQRPQARNSTTTPEEGLTAPSGSITLKEKELALIPAAEFEGAELPEVTVKEIDMLMEQQDQFCEELEDKEREREAEQERGALSGTTVSMELLKEHIEEETVWLLDEETGHPVEVPVLGVEMEKTPPIIAMPVAPPTAADGVESEREGGYSSEPLSKRPGRRRQLLFIDPDMQIPQDAMQAQIQDTLVETASLSQVLLERPSQHRVSPAELFSMPCSTNFHPDIQYHWNRATVSSSLPPSAEGRERDSRVETEQDMEVVREDRRKHKDSSIREVSTELIESALASEASAVSEVLLEVSKDDQDQITPVGRWSPVEGAPAPMAGILEEQVELPAGEMAEAVGTTESLLELVSRYFVHYGEVYFDTLLPPEADRSTAAHLLCTLLELVSVKKLSMNQAMPYGSIAISPGQLFAMA</sequence>
<dbReference type="GO" id="GO:0005634">
    <property type="term" value="C:nucleus"/>
    <property type="evidence" value="ECO:0007669"/>
    <property type="project" value="UniProtKB-SubCell"/>
</dbReference>
<dbReference type="PANTHER" id="PTHR12585">
    <property type="entry name" value="SCC1 / RAD21 FAMILY MEMBER"/>
    <property type="match status" value="1"/>
</dbReference>
<evidence type="ECO:0000256" key="2">
    <source>
        <dbReference type="ARBA" id="ARBA00022829"/>
    </source>
</evidence>
<keyword evidence="2" id="KW-0159">Chromosome partition</keyword>
<feature type="domain" description="Rad21/Rec8-like protein C-terminal eukaryotic" evidence="6">
    <location>
        <begin position="523"/>
        <end position="571"/>
    </location>
</feature>
<dbReference type="Proteomes" id="UP001152803">
    <property type="component" value="Unassembled WGS sequence"/>
</dbReference>
<dbReference type="EMBL" id="JAFJMO010000004">
    <property type="protein sequence ID" value="KAJ8279600.1"/>
    <property type="molecule type" value="Genomic_DNA"/>
</dbReference>
<keyword evidence="3" id="KW-0539">Nucleus</keyword>
<evidence type="ECO:0000256" key="3">
    <source>
        <dbReference type="ARBA" id="ARBA00023242"/>
    </source>
</evidence>